<dbReference type="RefSeq" id="WP_211338853.1">
    <property type="nucleotide sequence ID" value="NZ_RKRA01000001.1"/>
</dbReference>
<protein>
    <recommendedName>
        <fullName evidence="2">General stress protein 17M-like domain-containing protein</fullName>
    </recommendedName>
</protein>
<gene>
    <name evidence="3" type="ORF">EDD32_3078</name>
</gene>
<evidence type="ECO:0000256" key="1">
    <source>
        <dbReference type="SAM" id="Phobius"/>
    </source>
</evidence>
<feature type="domain" description="General stress protein 17M-like" evidence="2">
    <location>
        <begin position="22"/>
        <end position="89"/>
    </location>
</feature>
<accession>A0A3N4Z8E7</accession>
<evidence type="ECO:0000259" key="2">
    <source>
        <dbReference type="Pfam" id="PF11181"/>
    </source>
</evidence>
<evidence type="ECO:0000313" key="4">
    <source>
        <dbReference type="Proteomes" id="UP000280726"/>
    </source>
</evidence>
<keyword evidence="1" id="KW-1133">Transmembrane helix</keyword>
<sequence length="189" mass="20637">MSQTQSNHHDEGPRHGEPARRVIASYEDYADAVAAVDHLADRKFPVERTAIVGHDVRLVEQVTGRLTYATAAAHGAAAGALPGALIGWVFGLFEWVDPLRASLLLAIYGLVFGAVLGGLLNVVVFAMQRGRRDFTTVRIMQPSRYDILADAEVADRAIQELEVQQLEARVDARQEVGDQEVGDQEPPAR</sequence>
<dbReference type="InterPro" id="IPR025889">
    <property type="entry name" value="GSP17M-like_dom"/>
</dbReference>
<keyword evidence="1" id="KW-0812">Transmembrane</keyword>
<dbReference type="Pfam" id="PF11181">
    <property type="entry name" value="YflT"/>
    <property type="match status" value="1"/>
</dbReference>
<reference evidence="3 4" key="1">
    <citation type="submission" date="2018-11" db="EMBL/GenBank/DDBJ databases">
        <title>Sequencing the genomes of 1000 actinobacteria strains.</title>
        <authorList>
            <person name="Klenk H.-P."/>
        </authorList>
    </citation>
    <scope>NUCLEOTIDE SEQUENCE [LARGE SCALE GENOMIC DNA]</scope>
    <source>
        <strain evidence="3 4">DSM 14418</strain>
    </source>
</reference>
<feature type="transmembrane region" description="Helical" evidence="1">
    <location>
        <begin position="66"/>
        <end position="91"/>
    </location>
</feature>
<name>A0A3N4Z8E7_9MICO</name>
<comment type="caution">
    <text evidence="3">The sequence shown here is derived from an EMBL/GenBank/DDBJ whole genome shotgun (WGS) entry which is preliminary data.</text>
</comment>
<dbReference type="EMBL" id="RKRA01000001">
    <property type="protein sequence ID" value="RPF28547.1"/>
    <property type="molecule type" value="Genomic_DNA"/>
</dbReference>
<organism evidence="3 4">
    <name type="scientific">Georgenia muralis</name>
    <dbReference type="NCBI Taxonomy" id="154117"/>
    <lineage>
        <taxon>Bacteria</taxon>
        <taxon>Bacillati</taxon>
        <taxon>Actinomycetota</taxon>
        <taxon>Actinomycetes</taxon>
        <taxon>Micrococcales</taxon>
        <taxon>Bogoriellaceae</taxon>
        <taxon>Georgenia</taxon>
    </lineage>
</organism>
<dbReference type="AlphaFoldDB" id="A0A3N4Z8E7"/>
<keyword evidence="4" id="KW-1185">Reference proteome</keyword>
<evidence type="ECO:0000313" key="3">
    <source>
        <dbReference type="EMBL" id="RPF28547.1"/>
    </source>
</evidence>
<keyword evidence="1" id="KW-0472">Membrane</keyword>
<feature type="transmembrane region" description="Helical" evidence="1">
    <location>
        <begin position="103"/>
        <end position="126"/>
    </location>
</feature>
<proteinExistence type="predicted"/>
<dbReference type="Proteomes" id="UP000280726">
    <property type="component" value="Unassembled WGS sequence"/>
</dbReference>